<evidence type="ECO:0000256" key="1">
    <source>
        <dbReference type="ARBA" id="ARBA00009437"/>
    </source>
</evidence>
<dbReference type="Proteomes" id="UP000678154">
    <property type="component" value="Chromosome"/>
</dbReference>
<dbReference type="InterPro" id="IPR000847">
    <property type="entry name" value="LysR_HTH_N"/>
</dbReference>
<proteinExistence type="inferred from homology"/>
<keyword evidence="4" id="KW-0804">Transcription</keyword>
<keyword evidence="3" id="KW-0238">DNA-binding</keyword>
<sequence length="308" mass="34007">MDVLQVMRAFSYVVHTGSLTAAAARLETTTANISRMLANLEAHLHIRLLNRTTRRIALTEAGKLYLERCEQILSLVEVAEDEVQQQHSRPVGQLRIHAMHGLGQSYVMDLINRYRKRYPQVTFNLTMSNHMPDLLEEGYDMSILLQETPPVVSYGVKELGATHGILCASPDYLRVAGTPETPEDLRQHACLGFCDPSRPVDEWVLYGPHGRAQVSLAESPLRVDSEEAMRSALTCALGIGLLPAYAAAPALRSGTLVQVMTDYRSGRCGIYALYPSARRPDVRTSTWVDHLVCHLPGMLAGDAALLCA</sequence>
<evidence type="ECO:0000256" key="2">
    <source>
        <dbReference type="ARBA" id="ARBA00023015"/>
    </source>
</evidence>
<dbReference type="PANTHER" id="PTHR30537:SF5">
    <property type="entry name" value="HTH-TYPE TRANSCRIPTIONAL ACTIVATOR TTDR-RELATED"/>
    <property type="match status" value="1"/>
</dbReference>
<evidence type="ECO:0000259" key="5">
    <source>
        <dbReference type="PROSITE" id="PS50931"/>
    </source>
</evidence>
<dbReference type="RefSeq" id="WP_213607126.1">
    <property type="nucleotide sequence ID" value="NZ_CP074676.1"/>
</dbReference>
<evidence type="ECO:0000256" key="4">
    <source>
        <dbReference type="ARBA" id="ARBA00023163"/>
    </source>
</evidence>
<protein>
    <submittedName>
        <fullName evidence="6">LysR family transcriptional regulator</fullName>
    </submittedName>
</protein>
<dbReference type="InterPro" id="IPR005119">
    <property type="entry name" value="LysR_subst-bd"/>
</dbReference>
<feature type="domain" description="HTH lysR-type" evidence="5">
    <location>
        <begin position="1"/>
        <end position="59"/>
    </location>
</feature>
<dbReference type="InterPro" id="IPR036388">
    <property type="entry name" value="WH-like_DNA-bd_sf"/>
</dbReference>
<dbReference type="PROSITE" id="PS50931">
    <property type="entry name" value="HTH_LYSR"/>
    <property type="match status" value="1"/>
</dbReference>
<accession>A0ABX8DVL8</accession>
<evidence type="ECO:0000256" key="3">
    <source>
        <dbReference type="ARBA" id="ARBA00023125"/>
    </source>
</evidence>
<evidence type="ECO:0000313" key="6">
    <source>
        <dbReference type="EMBL" id="QVL20332.1"/>
    </source>
</evidence>
<gene>
    <name evidence="6" type="ORF">KH389_07050</name>
</gene>
<dbReference type="InterPro" id="IPR058163">
    <property type="entry name" value="LysR-type_TF_proteobact-type"/>
</dbReference>
<dbReference type="Pfam" id="PF03466">
    <property type="entry name" value="LysR_substrate"/>
    <property type="match status" value="1"/>
</dbReference>
<dbReference type="GeneID" id="87479992"/>
<reference evidence="6 7" key="1">
    <citation type="journal article" date="2016" name="J. Hazard. Mater.">
        <title>A newly isolated Pseudomonas putida S-1 strain for batch-mode-propanethiol degradation and continuous treatment of propanethiol-containing waste gas.</title>
        <authorList>
            <person name="Chen D.Z."/>
            <person name="Sun Y.M."/>
            <person name="Han L.M."/>
            <person name="Chen J."/>
            <person name="Ye J.X."/>
            <person name="Chen J.M."/>
        </authorList>
    </citation>
    <scope>NUCLEOTIDE SEQUENCE [LARGE SCALE GENOMIC DNA]</scope>
    <source>
        <strain evidence="6 7">S-1</strain>
    </source>
</reference>
<dbReference type="Gene3D" id="3.40.190.290">
    <property type="match status" value="1"/>
</dbReference>
<evidence type="ECO:0000313" key="7">
    <source>
        <dbReference type="Proteomes" id="UP000678154"/>
    </source>
</evidence>
<organism evidence="6 7">
    <name type="scientific">Pseudomonas qingdaonensis</name>
    <dbReference type="NCBI Taxonomy" id="2056231"/>
    <lineage>
        <taxon>Bacteria</taxon>
        <taxon>Pseudomonadati</taxon>
        <taxon>Pseudomonadota</taxon>
        <taxon>Gammaproteobacteria</taxon>
        <taxon>Pseudomonadales</taxon>
        <taxon>Pseudomonadaceae</taxon>
        <taxon>Pseudomonas</taxon>
    </lineage>
</organism>
<dbReference type="Gene3D" id="1.10.10.10">
    <property type="entry name" value="Winged helix-like DNA-binding domain superfamily/Winged helix DNA-binding domain"/>
    <property type="match status" value="1"/>
</dbReference>
<dbReference type="InterPro" id="IPR036390">
    <property type="entry name" value="WH_DNA-bd_sf"/>
</dbReference>
<comment type="similarity">
    <text evidence="1">Belongs to the LysR transcriptional regulatory family.</text>
</comment>
<dbReference type="SUPFAM" id="SSF53850">
    <property type="entry name" value="Periplasmic binding protein-like II"/>
    <property type="match status" value="1"/>
</dbReference>
<keyword evidence="7" id="KW-1185">Reference proteome</keyword>
<keyword evidence="2" id="KW-0805">Transcription regulation</keyword>
<dbReference type="EMBL" id="CP074676">
    <property type="protein sequence ID" value="QVL20332.1"/>
    <property type="molecule type" value="Genomic_DNA"/>
</dbReference>
<name>A0ABX8DVL8_9PSED</name>
<dbReference type="SUPFAM" id="SSF46785">
    <property type="entry name" value="Winged helix' DNA-binding domain"/>
    <property type="match status" value="1"/>
</dbReference>
<dbReference type="PANTHER" id="PTHR30537">
    <property type="entry name" value="HTH-TYPE TRANSCRIPTIONAL REGULATOR"/>
    <property type="match status" value="1"/>
</dbReference>
<dbReference type="CDD" id="cd08422">
    <property type="entry name" value="PBP2_CrgA_like"/>
    <property type="match status" value="1"/>
</dbReference>
<dbReference type="Pfam" id="PF00126">
    <property type="entry name" value="HTH_1"/>
    <property type="match status" value="1"/>
</dbReference>